<evidence type="ECO:0000256" key="1">
    <source>
        <dbReference type="ARBA" id="ARBA00004123"/>
    </source>
</evidence>
<evidence type="ECO:0000313" key="7">
    <source>
        <dbReference type="Proteomes" id="UP000187013"/>
    </source>
</evidence>
<feature type="compositionally biased region" description="Acidic residues" evidence="4">
    <location>
        <begin position="530"/>
        <end position="591"/>
    </location>
</feature>
<dbReference type="PANTHER" id="PTHR44267">
    <property type="entry name" value="WD REPEAT-CONTAINING PROTEIN 43"/>
    <property type="match status" value="1"/>
</dbReference>
<dbReference type="Proteomes" id="UP000187013">
    <property type="component" value="Unassembled WGS sequence"/>
</dbReference>
<dbReference type="Pfam" id="PF04003">
    <property type="entry name" value="Utp12"/>
    <property type="match status" value="1"/>
</dbReference>
<proteinExistence type="inferred from homology"/>
<comment type="caution">
    <text evidence="6">The sequence shown here is derived from an EMBL/GenBank/DDBJ whole genome shotgun (WGS) entry which is preliminary data.</text>
</comment>
<protein>
    <recommendedName>
        <fullName evidence="5">Small-subunit processome Utp12 domain-containing protein</fullName>
    </recommendedName>
</protein>
<evidence type="ECO:0000313" key="6">
    <source>
        <dbReference type="EMBL" id="GAV53997.1"/>
    </source>
</evidence>
<accession>A0A1Q3AE44</accession>
<dbReference type="OrthoDB" id="30195at2759"/>
<dbReference type="AlphaFoldDB" id="A0A1Q3AE44"/>
<feature type="region of interest" description="Disordered" evidence="4">
    <location>
        <begin position="526"/>
        <end position="606"/>
    </location>
</feature>
<dbReference type="InterPro" id="IPR052414">
    <property type="entry name" value="U3_snoRNA-assoc_WDR"/>
</dbReference>
<evidence type="ECO:0000256" key="3">
    <source>
        <dbReference type="ARBA" id="ARBA00038335"/>
    </source>
</evidence>
<sequence>MYSSPVQLSQFDPQGSKICYVTVELDRQRVTVVDTNGQNEQSMLLDKSSQTVDCVKWAKIGDASCVLLGLNEGEVWVYTPAANRIMGKMITGDSFQIKDLAITGDSHCWAVDSQDTFYKFEMVGFSLKEKFKIESCEQINKLCLLDSENLLAASHSVSMVHLPSRSVTRTFPGHITPITHLRLVSQGFFITGALNDRFLNVYDIETTITKSVLVLQSNVSQVSLQNDSCVVATTEEGEVEVFEDPLVPVKGNKRRANRSKQCNKRIYTNVSNNGGIVFYNAYLAGDIVQLSWFENVTIPRFASLQWRQLPADYEFEIKSSQKALKSATSNELHPAEPAAPTSYKEGNASVTSGDNFRHVSDAIRDWENEMAELERLNVQPHAESLADRLGQRAITQGKRKTWTTPGTVTVLLSQALQSNDHSLLESALNNKDERMIRDTVSRLRPPLAVLLLERLADRIARQSHRQQQLNIWVKWTLIIHGGYLVSIPNLMSSLSSLHSTLKRRSNLLPRLLVLETRIESTLNTLHQEDENLEPLGDSEDDEQDVEYNEEWEDALIENGEADESEDESEDVDVDEEEDADEDEEGDEEELPDGIPQESVQVEQIRL</sequence>
<dbReference type="InterPro" id="IPR007148">
    <property type="entry name" value="SSU_processome_Utp12"/>
</dbReference>
<organism evidence="6 7">
    <name type="scientific">Zygosaccharomyces rouxii</name>
    <dbReference type="NCBI Taxonomy" id="4956"/>
    <lineage>
        <taxon>Eukaryota</taxon>
        <taxon>Fungi</taxon>
        <taxon>Dikarya</taxon>
        <taxon>Ascomycota</taxon>
        <taxon>Saccharomycotina</taxon>
        <taxon>Saccharomycetes</taxon>
        <taxon>Saccharomycetales</taxon>
        <taxon>Saccharomycetaceae</taxon>
        <taxon>Zygosaccharomyces</taxon>
    </lineage>
</organism>
<comment type="similarity">
    <text evidence="3">Belongs to the UTP5 family.</text>
</comment>
<name>A0A1Q3AE44_ZYGRO</name>
<evidence type="ECO:0000259" key="5">
    <source>
        <dbReference type="Pfam" id="PF04003"/>
    </source>
</evidence>
<dbReference type="GO" id="GO:0000462">
    <property type="term" value="P:maturation of SSU-rRNA from tricistronic rRNA transcript (SSU-rRNA, 5.8S rRNA, LSU-rRNA)"/>
    <property type="evidence" value="ECO:0007669"/>
    <property type="project" value="TreeGrafter"/>
</dbReference>
<dbReference type="PANTHER" id="PTHR44267:SF1">
    <property type="entry name" value="WD REPEAT-CONTAINING PROTEIN 43"/>
    <property type="match status" value="1"/>
</dbReference>
<evidence type="ECO:0000256" key="4">
    <source>
        <dbReference type="SAM" id="MobiDB-lite"/>
    </source>
</evidence>
<keyword evidence="2" id="KW-0539">Nucleus</keyword>
<reference evidence="6 7" key="1">
    <citation type="submission" date="2016-08" db="EMBL/GenBank/DDBJ databases">
        <title>Draft genome sequence of allopolyploid Zygosaccharomyces rouxii.</title>
        <authorList>
            <person name="Watanabe J."/>
            <person name="Uehara K."/>
            <person name="Mogi Y."/>
            <person name="Tsukioka Y."/>
        </authorList>
    </citation>
    <scope>NUCLEOTIDE SEQUENCE [LARGE SCALE GENOMIC DNA]</scope>
    <source>
        <strain evidence="6 7">NBRC 110957</strain>
    </source>
</reference>
<comment type="subcellular location">
    <subcellularLocation>
        <location evidence="1">Nucleus</location>
    </subcellularLocation>
</comment>
<dbReference type="GO" id="GO:0032040">
    <property type="term" value="C:small-subunit processome"/>
    <property type="evidence" value="ECO:0007669"/>
    <property type="project" value="UniProtKB-ARBA"/>
</dbReference>
<feature type="region of interest" description="Disordered" evidence="4">
    <location>
        <begin position="326"/>
        <end position="354"/>
    </location>
</feature>
<feature type="domain" description="Small-subunit processome Utp12" evidence="5">
    <location>
        <begin position="419"/>
        <end position="516"/>
    </location>
</feature>
<gene>
    <name evidence="6" type="ORF">ZYGR_0AK04990</name>
</gene>
<feature type="compositionally biased region" description="Polar residues" evidence="4">
    <location>
        <begin position="597"/>
        <end position="606"/>
    </location>
</feature>
<dbReference type="SUPFAM" id="SSF69322">
    <property type="entry name" value="Tricorn protease domain 2"/>
    <property type="match status" value="1"/>
</dbReference>
<dbReference type="EMBL" id="BDGX01000037">
    <property type="protein sequence ID" value="GAV53997.1"/>
    <property type="molecule type" value="Genomic_DNA"/>
</dbReference>
<dbReference type="InterPro" id="IPR015943">
    <property type="entry name" value="WD40/YVTN_repeat-like_dom_sf"/>
</dbReference>
<evidence type="ECO:0000256" key="2">
    <source>
        <dbReference type="ARBA" id="ARBA00023242"/>
    </source>
</evidence>
<dbReference type="Gene3D" id="2.130.10.10">
    <property type="entry name" value="YVTN repeat-like/Quinoprotein amine dehydrogenase"/>
    <property type="match status" value="1"/>
</dbReference>